<dbReference type="AlphaFoldDB" id="A0A1U7HN92"/>
<evidence type="ECO:0000313" key="1">
    <source>
        <dbReference type="EMBL" id="OKH25037.1"/>
    </source>
</evidence>
<reference evidence="1 2" key="1">
    <citation type="submission" date="2016-11" db="EMBL/GenBank/DDBJ databases">
        <title>Draft Genome Sequences of Nine Cyanobacterial Strains from Diverse Habitats.</title>
        <authorList>
            <person name="Zhu T."/>
            <person name="Hou S."/>
            <person name="Lu X."/>
            <person name="Hess W.R."/>
        </authorList>
    </citation>
    <scope>NUCLEOTIDE SEQUENCE [LARGE SCALE GENOMIC DNA]</scope>
    <source>
        <strain evidence="1 2">5.2 s.c.1</strain>
    </source>
</reference>
<dbReference type="RefSeq" id="WP_073550229.1">
    <property type="nucleotide sequence ID" value="NZ_CAWMVK010000003.1"/>
</dbReference>
<name>A0A1U7HN92_9CHRO</name>
<evidence type="ECO:0000313" key="2">
    <source>
        <dbReference type="Proteomes" id="UP000185984"/>
    </source>
</evidence>
<gene>
    <name evidence="1" type="ORF">NIES1031_14400</name>
</gene>
<organism evidence="1 2">
    <name type="scientific">Chroogloeocystis siderophila 5.2 s.c.1</name>
    <dbReference type="NCBI Taxonomy" id="247279"/>
    <lineage>
        <taxon>Bacteria</taxon>
        <taxon>Bacillati</taxon>
        <taxon>Cyanobacteriota</taxon>
        <taxon>Cyanophyceae</taxon>
        <taxon>Oscillatoriophycideae</taxon>
        <taxon>Chroococcales</taxon>
        <taxon>Chroococcaceae</taxon>
        <taxon>Chroogloeocystis</taxon>
    </lineage>
</organism>
<sequence>MFTSNRLLKLLVTTFVFVPTITISSSSVLAKSFQQETTSISQTAFKTEPPNNSLRNTNLSVLASSPGNITPMTVPGGRAFIYSLSTAGTTYSGNTNFPTQNTSYTPAFNFRLPGALVLESTLAAQNTNRRNGVNPREVGLFIGNDASLSTAGTLRYGTHTWVHRYWGGRTLGRPALDTAFVSLNNITSTLNARVDPQWARNDTTNLFSWRSSIFSAPKQILAGDISIRFTNGGRNVTGSATFFGNGYIEPGAYAYVVNFTGTLAR</sequence>
<comment type="caution">
    <text evidence="1">The sequence shown here is derived from an EMBL/GenBank/DDBJ whole genome shotgun (WGS) entry which is preliminary data.</text>
</comment>
<keyword evidence="2" id="KW-1185">Reference proteome</keyword>
<dbReference type="Proteomes" id="UP000185984">
    <property type="component" value="Unassembled WGS sequence"/>
</dbReference>
<accession>A0A1U7HN92</accession>
<dbReference type="OrthoDB" id="9821208at2"/>
<proteinExistence type="predicted"/>
<protein>
    <submittedName>
        <fullName evidence="1">Uncharacterized protein</fullName>
    </submittedName>
</protein>
<dbReference type="EMBL" id="MRCC01000011">
    <property type="protein sequence ID" value="OKH25037.1"/>
    <property type="molecule type" value="Genomic_DNA"/>
</dbReference>